<dbReference type="RefSeq" id="XP_013754103.1">
    <property type="nucleotide sequence ID" value="XM_013898649.1"/>
</dbReference>
<comment type="catalytic activity">
    <reaction evidence="16">
        <text>DNA(n) + a 2'-deoxyribonucleoside 5'-triphosphate = DNA(n+1) + diphosphate</text>
        <dbReference type="Rhea" id="RHEA:22508"/>
        <dbReference type="Rhea" id="RHEA-COMP:17339"/>
        <dbReference type="Rhea" id="RHEA-COMP:17340"/>
        <dbReference type="ChEBI" id="CHEBI:33019"/>
        <dbReference type="ChEBI" id="CHEBI:61560"/>
        <dbReference type="ChEBI" id="CHEBI:173112"/>
        <dbReference type="EC" id="2.7.7.7"/>
    </reaction>
</comment>
<reference evidence="19 20" key="1">
    <citation type="submission" date="2010-05" db="EMBL/GenBank/DDBJ databases">
        <title>The Genome Sequence of Thecamonas trahens ATCC 50062.</title>
        <authorList>
            <consortium name="The Broad Institute Genome Sequencing Platform"/>
            <person name="Russ C."/>
            <person name="Cuomo C."/>
            <person name="Shea T."/>
            <person name="Young S.K."/>
            <person name="Zeng Q."/>
            <person name="Koehrsen M."/>
            <person name="Haas B."/>
            <person name="Borodovsky M."/>
            <person name="Guigo R."/>
            <person name="Alvarado L."/>
            <person name="Berlin A."/>
            <person name="Bochicchio J."/>
            <person name="Borenstein D."/>
            <person name="Chapman S."/>
            <person name="Chen Z."/>
            <person name="Freedman E."/>
            <person name="Gellesch M."/>
            <person name="Goldberg J."/>
            <person name="Griggs A."/>
            <person name="Gujja S."/>
            <person name="Heilman E."/>
            <person name="Heiman D."/>
            <person name="Hepburn T."/>
            <person name="Howarth C."/>
            <person name="Jen D."/>
            <person name="Larson L."/>
            <person name="Mehta T."/>
            <person name="Park D."/>
            <person name="Pearson M."/>
            <person name="Roberts A."/>
            <person name="Saif S."/>
            <person name="Shenoy N."/>
            <person name="Sisk P."/>
            <person name="Stolte C."/>
            <person name="Sykes S."/>
            <person name="Thomson T."/>
            <person name="Walk T."/>
            <person name="White J."/>
            <person name="Yandava C."/>
            <person name="Burger G."/>
            <person name="Gray M.W."/>
            <person name="Holland P.W.H."/>
            <person name="King N."/>
            <person name="Lang F.B.F."/>
            <person name="Roger A.J."/>
            <person name="Ruiz-Trillo I."/>
            <person name="Lander E."/>
            <person name="Nusbaum C."/>
        </authorList>
    </citation>
    <scope>NUCLEOTIDE SEQUENCE [LARGE SCALE GENOMIC DNA]</scope>
    <source>
        <strain evidence="19 20">ATCC 50062</strain>
    </source>
</reference>
<dbReference type="SUPFAM" id="SSF56672">
    <property type="entry name" value="DNA/RNA polymerases"/>
    <property type="match status" value="1"/>
</dbReference>
<dbReference type="InterPro" id="IPR006133">
    <property type="entry name" value="DNA-dir_DNA_pol_B_exonuc"/>
</dbReference>
<dbReference type="FunFam" id="3.90.1600.10:FF:000006">
    <property type="entry name" value="DNA polymerase epsilon catalytic subunit"/>
    <property type="match status" value="1"/>
</dbReference>
<dbReference type="PANTHER" id="PTHR10670">
    <property type="entry name" value="DNA POLYMERASE EPSILON CATALYTIC SUBUNIT A"/>
    <property type="match status" value="1"/>
</dbReference>
<dbReference type="GO" id="GO:0000166">
    <property type="term" value="F:nucleotide binding"/>
    <property type="evidence" value="ECO:0007669"/>
    <property type="project" value="InterPro"/>
</dbReference>
<dbReference type="Gene3D" id="3.30.342.10">
    <property type="entry name" value="DNA Polymerase, chain B, domain 1"/>
    <property type="match status" value="1"/>
</dbReference>
<dbReference type="GO" id="GO:0006272">
    <property type="term" value="P:leading strand elongation"/>
    <property type="evidence" value="ECO:0007669"/>
    <property type="project" value="TreeGrafter"/>
</dbReference>
<proteinExistence type="inferred from homology"/>
<protein>
    <recommendedName>
        <fullName evidence="16">DNA polymerase epsilon catalytic subunit</fullName>
        <ecNumber evidence="16">2.7.7.7</ecNumber>
    </recommendedName>
</protein>
<dbReference type="Proteomes" id="UP000054408">
    <property type="component" value="Unassembled WGS sequence"/>
</dbReference>
<feature type="compositionally biased region" description="Low complexity" evidence="17">
    <location>
        <begin position="1"/>
        <end position="25"/>
    </location>
</feature>
<dbReference type="CDD" id="cd05535">
    <property type="entry name" value="POLBc_epsilon"/>
    <property type="match status" value="1"/>
</dbReference>
<dbReference type="Pfam" id="PF03104">
    <property type="entry name" value="DNA_pol_B_exo1"/>
    <property type="match status" value="1"/>
</dbReference>
<keyword evidence="5 16" id="KW-0808">Transferase</keyword>
<keyword evidence="8 16" id="KW-0479">Metal-binding</keyword>
<evidence type="ECO:0000313" key="20">
    <source>
        <dbReference type="Proteomes" id="UP000054408"/>
    </source>
</evidence>
<dbReference type="FunFam" id="3.30.420.10:FF:000010">
    <property type="entry name" value="DNA polymerase epsilon catalytic subunit"/>
    <property type="match status" value="1"/>
</dbReference>
<evidence type="ECO:0000256" key="1">
    <source>
        <dbReference type="ARBA" id="ARBA00001966"/>
    </source>
</evidence>
<keyword evidence="10 16" id="KW-0862">Zinc</keyword>
<dbReference type="SUPFAM" id="SSF53098">
    <property type="entry name" value="Ribonuclease H-like"/>
    <property type="match status" value="1"/>
</dbReference>
<dbReference type="InterPro" id="IPR042087">
    <property type="entry name" value="DNA_pol_B_thumb"/>
</dbReference>
<dbReference type="InterPro" id="IPR023211">
    <property type="entry name" value="DNA_pol_palm_dom_sf"/>
</dbReference>
<dbReference type="CDD" id="cd05779">
    <property type="entry name" value="DNA_polB_epsilon_exo"/>
    <property type="match status" value="1"/>
</dbReference>
<dbReference type="GO" id="GO:0008622">
    <property type="term" value="C:epsilon DNA polymerase complex"/>
    <property type="evidence" value="ECO:0007669"/>
    <property type="project" value="InterPro"/>
</dbReference>
<sequence>MDETSTTAFSDFTAAGASGPSGASAMPEGYMRSTRSESSRSRFGSGNNSGSKYLSPEAKAEARAERAAKIEALDIKFGYSRVSEGPDRLGWLLNMHPTTIEEQETGNTLAAIDYYFLQGDGATFKASVAYEPYFYLAVADEDALVGVETFLKRKFENISQIIPTPKVDLDLDNHVTGLLRVYLKLTFRNIDDLLAVRRSIQAIVRRNKDRASASLDFDAPSSSNYTAYSAFGTVAGADESINASESLADVEELLVDIREYDVPYYVRCSIDADIRCANWFTVSFSGGLASLRPEPELLERPDTRILAFDIETAKQPLKFPDAHAGDQIMMISYMLDGQGFLITNREIVAADIDDFEYTPKPDYEGHFVVFNEADEKALLVKFFEHIQRVKPTLYVTYNGDFFDWPYIDTRATAHGISMYDEIGVATRQGSGEYRCRFATHMDAFYWVKRDSYLPVGSHGLKAVTKKKLGYDPLELDPEDMTPFAAERPQELASYSVSDAVATYYLYLKYVHPFIYSLCMIIPLIPDDVLRKGSGTLCESLLMVEAYKVNVVFPDKQKSALSKMYKAHLLEAETYIGGHVEALRSGVFRSDLPEDFDLDGSAFAELIDDVDATLEFALQVEHGVPLDSVTNYEEVRAAIVAKLEALQAAPKRNELPCIYHLDVSAMYPNIILTNRLQPTAIMSEAECAKCDFNRRGNNCQRRMPWTWRGTYLPNTRSDYEYVRNQLASERVVDDDAPGGPTKVWFDDLPASKQAELTKARLAEYCRKVYNKGSVKTEEEREAIVCQRENPFYVDTVRAFRDRRYTYKGLLKTWKKKLAKQESSGEGLDVLQETKKMVILYDSLQLAHKCILNSFYGYVMRRGARWYSMEMAGIVTDTGAKIIKGARVLVERVGIPLELDTDGIWCCLPSSFPEDFEFTTSTGAKLSVNYPCAVLNKGVKDNFTNPQYQDLVDADSKIYATHAENSIEFEVDGPYKAMILPASTEKDKKLKKRYAVFDDDGVMCELKGFELKRRGELKIVKIFQTQVFGAFLEGKTREECYAAVGLIANKWLNVLFTKGAHMPDHELVSLICESRSMSRKLADYGDQRSTSITTARRLAAFLGDQMVKDAGLCCKYIISEKPIGAPVSERALPIAIFSAEPDVMTHWVRTWCKDPGMTNFDLRDLLDWEYYITRLGASIQKIVTIPAALQGIDNPVPRVPHPSWLAKRIADARDPLKQASVKNMFATAIAAGATIAAPEDPLKSTAAGLVDMEAIVDDPETSAALAGRPRVTTLSRKRTAAAAALDGRQPGARGALPSVLAQPSQFDEWYAGQRAKWAAMRKAREARKRARRMSSQRSSALPMRLQLTQDTVSDAGSAANMRAAPRPQARGPSHWEVLCIDDASHSHGPGVFRVWALVRGAVRSLHIRVARTFFVNSRVADANPSGVLVTKALPRSKKPMHLYQFSMAETIYRSHAKELASFFAHPDVEGVYENQTPLYFRAVSSLGCVFEIARSARFHAVSEHVYDLADLRPLAPSAAPYLPGAEGTSSLGSAAHLMIYHSATALERNATRARAVFVVFPAFGSKLDLVLVDPSAADPVRRLTGSDISRSGVKVRAVLASVLKARLLAGTEPPPPAVAAAGGWQSMAEVEAAADAAAARYTVAVTLVKRLARGYREVNELVGYYDGNAVVSICSPADKATLQREIPTLAAVPVLTVPANVADSQYEPLGWQAAAVERGLARYFVMHEWWGNQLPLARYARVPIGSLEEDYALGITDIAVARLLAENNFVAWTSLSALPDLGGSEADDFAAVAAPVVNPEFVSAGAYHTVCVELELSSLAINTILQSTYLSALEGSLEASVGGGPVLAKSGATASGPATSMEALIEGGLAGPAVLNEAAGGGSDELAAAPALQIIKALVHQWSVDVGHGRNTSADALQMHFYRWLQDPKSKLYDPQLHSLVHMMMKKVFLQLLAKLRSLGAHIVYGSFEKIILATSKTQLENAEAYIAYVLKAVGETPLFHFLGVHISAYWAELMFVDPANYGGIRVKPHVVDELAAEFDKAEAARSPEEARAITRAALRATSQAQQVISNWDMSLYLPKPLEEQFVFVVSEYIYKMYEFKATKRLEAVGGPEAGAPAAGAFYGAETLQDYARALIGDHYAQQLFTAVTESRQYHKADFPRLAGSHLPLDSPGLEFVKYVTQVFYLDKALESQVDKLKRSLLRILGVPEFASSAEFRNPCLTYILQNVICSYCNASRSVDLARDPRVTKGDWGCAICGHAADKAAIEARLIDELHAKITAFQLQDLVCNKCRQVKLSNLRRYCECSGEFKLAVSRDDIAVAMQAFGNIANYHEMAALAGEVEVLADCV</sequence>
<keyword evidence="4 16" id="KW-0004">4Fe-4S</keyword>
<evidence type="ECO:0000256" key="2">
    <source>
        <dbReference type="ARBA" id="ARBA00004123"/>
    </source>
</evidence>
<dbReference type="STRING" id="461836.A0A0L0DP74"/>
<evidence type="ECO:0000256" key="7">
    <source>
        <dbReference type="ARBA" id="ARBA00022705"/>
    </source>
</evidence>
<comment type="cofactor">
    <cofactor evidence="1 16">
        <name>[4Fe-4S] cluster</name>
        <dbReference type="ChEBI" id="CHEBI:49883"/>
    </cofactor>
</comment>
<evidence type="ECO:0000256" key="4">
    <source>
        <dbReference type="ARBA" id="ARBA00022485"/>
    </source>
</evidence>
<evidence type="ECO:0000259" key="18">
    <source>
        <dbReference type="SMART" id="SM01159"/>
    </source>
</evidence>
<dbReference type="Gene3D" id="1.10.132.60">
    <property type="entry name" value="DNA polymerase family B, C-terminal domain"/>
    <property type="match status" value="1"/>
</dbReference>
<keyword evidence="15 16" id="KW-0539">Nucleus</keyword>
<keyword evidence="14 16" id="KW-0238">DNA-binding</keyword>
<dbReference type="GO" id="GO:0003887">
    <property type="term" value="F:DNA-directed DNA polymerase activity"/>
    <property type="evidence" value="ECO:0007669"/>
    <property type="project" value="UniProtKB-KW"/>
</dbReference>
<evidence type="ECO:0000256" key="8">
    <source>
        <dbReference type="ARBA" id="ARBA00022723"/>
    </source>
</evidence>
<dbReference type="InterPro" id="IPR055191">
    <property type="entry name" value="POL2_thumb"/>
</dbReference>
<evidence type="ECO:0000256" key="10">
    <source>
        <dbReference type="ARBA" id="ARBA00022833"/>
    </source>
</evidence>
<dbReference type="OMA" id="MLDQCRY"/>
<dbReference type="Gene3D" id="3.30.420.10">
    <property type="entry name" value="Ribonuclease H-like superfamily/Ribonuclease H"/>
    <property type="match status" value="1"/>
</dbReference>
<keyword evidence="13 16" id="KW-0411">Iron-sulfur</keyword>
<evidence type="ECO:0000256" key="3">
    <source>
        <dbReference type="ARBA" id="ARBA00005755"/>
    </source>
</evidence>
<dbReference type="Gene3D" id="3.90.1600.10">
    <property type="entry name" value="Palm domain of DNA polymerase"/>
    <property type="match status" value="1"/>
</dbReference>
<comment type="function">
    <text evidence="16">DNA polymerase II participates in chromosomal DNA replication.</text>
</comment>
<evidence type="ECO:0000256" key="13">
    <source>
        <dbReference type="ARBA" id="ARBA00023014"/>
    </source>
</evidence>
<dbReference type="InterPro" id="IPR013697">
    <property type="entry name" value="DNA_pol_e_suA_C"/>
</dbReference>
<feature type="domain" description="DNA polymerase epsilon catalytic subunit A C-terminal" evidence="18">
    <location>
        <begin position="1619"/>
        <end position="2023"/>
    </location>
</feature>
<organism evidence="19 20">
    <name type="scientific">Thecamonas trahens ATCC 50062</name>
    <dbReference type="NCBI Taxonomy" id="461836"/>
    <lineage>
        <taxon>Eukaryota</taxon>
        <taxon>Apusozoa</taxon>
        <taxon>Apusomonadida</taxon>
        <taxon>Apusomonadidae</taxon>
        <taxon>Thecamonas</taxon>
    </lineage>
</organism>
<name>A0A0L0DP74_THETB</name>
<feature type="region of interest" description="Disordered" evidence="17">
    <location>
        <begin position="1"/>
        <end position="57"/>
    </location>
</feature>
<dbReference type="GO" id="GO:0000278">
    <property type="term" value="P:mitotic cell cycle"/>
    <property type="evidence" value="ECO:0007669"/>
    <property type="project" value="TreeGrafter"/>
</dbReference>
<evidence type="ECO:0000256" key="6">
    <source>
        <dbReference type="ARBA" id="ARBA00022695"/>
    </source>
</evidence>
<feature type="compositionally biased region" description="Low complexity" evidence="17">
    <location>
        <begin position="41"/>
        <end position="51"/>
    </location>
</feature>
<evidence type="ECO:0000256" key="11">
    <source>
        <dbReference type="ARBA" id="ARBA00022932"/>
    </source>
</evidence>
<evidence type="ECO:0000256" key="15">
    <source>
        <dbReference type="ARBA" id="ARBA00023242"/>
    </source>
</evidence>
<dbReference type="GO" id="GO:0051539">
    <property type="term" value="F:4 iron, 4 sulfur cluster binding"/>
    <property type="evidence" value="ECO:0007669"/>
    <property type="project" value="UniProtKB-KW"/>
</dbReference>
<evidence type="ECO:0000256" key="9">
    <source>
        <dbReference type="ARBA" id="ARBA00022771"/>
    </source>
</evidence>
<dbReference type="GO" id="GO:0045004">
    <property type="term" value="P:DNA replication proofreading"/>
    <property type="evidence" value="ECO:0007669"/>
    <property type="project" value="TreeGrafter"/>
</dbReference>
<dbReference type="GeneID" id="25568158"/>
<dbReference type="GO" id="GO:0008310">
    <property type="term" value="F:single-stranded DNA 3'-5' DNA exonuclease activity"/>
    <property type="evidence" value="ECO:0007669"/>
    <property type="project" value="TreeGrafter"/>
</dbReference>
<keyword evidence="20" id="KW-1185">Reference proteome</keyword>
<evidence type="ECO:0000256" key="5">
    <source>
        <dbReference type="ARBA" id="ARBA00022679"/>
    </source>
</evidence>
<evidence type="ECO:0000313" key="19">
    <source>
        <dbReference type="EMBL" id="KNC54094.1"/>
    </source>
</evidence>
<dbReference type="InterPro" id="IPR012337">
    <property type="entry name" value="RNaseH-like_sf"/>
</dbReference>
<dbReference type="InterPro" id="IPR054475">
    <property type="entry name" value="Znf-DPOE"/>
</dbReference>
<dbReference type="InterPro" id="IPR029703">
    <property type="entry name" value="POL2"/>
</dbReference>
<dbReference type="GO" id="GO:0008270">
    <property type="term" value="F:zinc ion binding"/>
    <property type="evidence" value="ECO:0007669"/>
    <property type="project" value="UniProtKB-KW"/>
</dbReference>
<evidence type="ECO:0000256" key="14">
    <source>
        <dbReference type="ARBA" id="ARBA00023125"/>
    </source>
</evidence>
<evidence type="ECO:0000256" key="17">
    <source>
        <dbReference type="SAM" id="MobiDB-lite"/>
    </source>
</evidence>
<evidence type="ECO:0000256" key="12">
    <source>
        <dbReference type="ARBA" id="ARBA00023004"/>
    </source>
</evidence>
<comment type="similarity">
    <text evidence="3 16">Belongs to the DNA polymerase type-B family.</text>
</comment>
<dbReference type="Pfam" id="PF22634">
    <property type="entry name" value="POL2_thumb"/>
    <property type="match status" value="1"/>
</dbReference>
<comment type="subcellular location">
    <subcellularLocation>
        <location evidence="2 16">Nucleus</location>
    </subcellularLocation>
</comment>
<dbReference type="Pfam" id="PF22912">
    <property type="entry name" value="zf-DPOE"/>
    <property type="match status" value="1"/>
</dbReference>
<gene>
    <name evidence="19" type="ORF">AMSG_09760</name>
</gene>
<dbReference type="EC" id="2.7.7.7" evidence="16"/>
<dbReference type="InterPro" id="IPR006172">
    <property type="entry name" value="DNA-dir_DNA_pol_B"/>
</dbReference>
<dbReference type="OrthoDB" id="10060449at2759"/>
<dbReference type="GO" id="GO:0006287">
    <property type="term" value="P:base-excision repair, gap-filling"/>
    <property type="evidence" value="ECO:0007669"/>
    <property type="project" value="TreeGrafter"/>
</dbReference>
<dbReference type="FunFam" id="1.10.132.60:FF:000002">
    <property type="entry name" value="DNA polymerase epsilon catalytic subunit"/>
    <property type="match status" value="1"/>
</dbReference>
<dbReference type="InterPro" id="IPR036397">
    <property type="entry name" value="RNaseH_sf"/>
</dbReference>
<keyword evidence="11 16" id="KW-0239">DNA-directed DNA polymerase</keyword>
<dbReference type="PANTHER" id="PTHR10670:SF0">
    <property type="entry name" value="DNA POLYMERASE EPSILON CATALYTIC SUBUNIT A"/>
    <property type="match status" value="1"/>
</dbReference>
<dbReference type="SMART" id="SM00486">
    <property type="entry name" value="POLBc"/>
    <property type="match status" value="1"/>
</dbReference>
<dbReference type="Pfam" id="PF08490">
    <property type="entry name" value="DUF1744"/>
    <property type="match status" value="1"/>
</dbReference>
<evidence type="ECO:0000256" key="16">
    <source>
        <dbReference type="RuleBase" id="RU365029"/>
    </source>
</evidence>
<dbReference type="SMART" id="SM01159">
    <property type="entry name" value="DUF1744"/>
    <property type="match status" value="1"/>
</dbReference>
<dbReference type="GO" id="GO:0003677">
    <property type="term" value="F:DNA binding"/>
    <property type="evidence" value="ECO:0007669"/>
    <property type="project" value="UniProtKB-KW"/>
</dbReference>
<keyword evidence="12 16" id="KW-0408">Iron</keyword>
<dbReference type="FunFam" id="1.10.287.690:FF:000005">
    <property type="entry name" value="DNA polymerase epsilon catalytic subunit"/>
    <property type="match status" value="1"/>
</dbReference>
<accession>A0A0L0DP74</accession>
<dbReference type="Pfam" id="PF23250">
    <property type="entry name" value="zf_DPOE_2"/>
    <property type="match status" value="1"/>
</dbReference>
<keyword evidence="7 16" id="KW-0235">DNA replication</keyword>
<dbReference type="InterPro" id="IPR043502">
    <property type="entry name" value="DNA/RNA_pol_sf"/>
</dbReference>
<keyword evidence="9 16" id="KW-0863">Zinc-finger</keyword>
<dbReference type="eggNOG" id="KOG1798">
    <property type="taxonomic scope" value="Eukaryota"/>
</dbReference>
<keyword evidence="6 16" id="KW-0548">Nucleotidyltransferase</keyword>
<dbReference type="GO" id="GO:0006297">
    <property type="term" value="P:nucleotide-excision repair, DNA gap filling"/>
    <property type="evidence" value="ECO:0007669"/>
    <property type="project" value="TreeGrafter"/>
</dbReference>
<dbReference type="EMBL" id="GL349485">
    <property type="protein sequence ID" value="KNC54094.1"/>
    <property type="molecule type" value="Genomic_DNA"/>
</dbReference>